<evidence type="ECO:0000313" key="1">
    <source>
        <dbReference type="EMBL" id="KAG5681161.1"/>
    </source>
</evidence>
<comment type="caution">
    <text evidence="1">The sequence shown here is derived from an EMBL/GenBank/DDBJ whole genome shotgun (WGS) entry which is preliminary data.</text>
</comment>
<dbReference type="EMBL" id="JADBJN010000001">
    <property type="protein sequence ID" value="KAG5681161.1"/>
    <property type="molecule type" value="Genomic_DNA"/>
</dbReference>
<dbReference type="Proteomes" id="UP001107558">
    <property type="component" value="Chromosome 1"/>
</dbReference>
<protein>
    <submittedName>
        <fullName evidence="1">Uncharacterized protein</fullName>
    </submittedName>
</protein>
<accession>A0A9J6CG53</accession>
<name>A0A9J6CG53_POLVA</name>
<reference evidence="1" key="1">
    <citation type="submission" date="2021-03" db="EMBL/GenBank/DDBJ databases">
        <title>Chromosome level genome of the anhydrobiotic midge Polypedilum vanderplanki.</title>
        <authorList>
            <person name="Yoshida Y."/>
            <person name="Kikawada T."/>
            <person name="Gusev O."/>
        </authorList>
    </citation>
    <scope>NUCLEOTIDE SEQUENCE</scope>
    <source>
        <strain evidence="1">NIAS01</strain>
        <tissue evidence="1">Whole body or cell culture</tissue>
    </source>
</reference>
<organism evidence="1 2">
    <name type="scientific">Polypedilum vanderplanki</name>
    <name type="common">Sleeping chironomid midge</name>
    <dbReference type="NCBI Taxonomy" id="319348"/>
    <lineage>
        <taxon>Eukaryota</taxon>
        <taxon>Metazoa</taxon>
        <taxon>Ecdysozoa</taxon>
        <taxon>Arthropoda</taxon>
        <taxon>Hexapoda</taxon>
        <taxon>Insecta</taxon>
        <taxon>Pterygota</taxon>
        <taxon>Neoptera</taxon>
        <taxon>Endopterygota</taxon>
        <taxon>Diptera</taxon>
        <taxon>Nematocera</taxon>
        <taxon>Chironomoidea</taxon>
        <taxon>Chironomidae</taxon>
        <taxon>Chironominae</taxon>
        <taxon>Polypedilum</taxon>
        <taxon>Polypedilum</taxon>
    </lineage>
</organism>
<keyword evidence="2" id="KW-1185">Reference proteome</keyword>
<evidence type="ECO:0000313" key="2">
    <source>
        <dbReference type="Proteomes" id="UP001107558"/>
    </source>
</evidence>
<sequence>MGNNINSMMKIPGLVQNRKTFWLKKICQLNRSIALSDLQHHMLGSIGGTQTAAPPKILQNQFASSFLQKPFKFADIQLPELKSYPSLILKLPVTTTESNANSYSKNKSIETPSMEMSTISSSLMVNTNEKDIITKINIRRPTE</sequence>
<gene>
    <name evidence="1" type="ORF">PVAND_010621</name>
</gene>
<dbReference type="AlphaFoldDB" id="A0A9J6CG53"/>
<proteinExistence type="predicted"/>
<dbReference type="OrthoDB" id="79830at2759"/>